<proteinExistence type="predicted"/>
<dbReference type="EMBL" id="JARYGX010000013">
    <property type="protein sequence ID" value="MDH7452556.1"/>
    <property type="molecule type" value="Genomic_DNA"/>
</dbReference>
<evidence type="ECO:0000313" key="2">
    <source>
        <dbReference type="EMBL" id="MDH7452556.1"/>
    </source>
</evidence>
<comment type="caution">
    <text evidence="2">The sequence shown here is derived from an EMBL/GenBank/DDBJ whole genome shotgun (WGS) entry which is preliminary data.</text>
</comment>
<feature type="transmembrane region" description="Helical" evidence="1">
    <location>
        <begin position="31"/>
        <end position="51"/>
    </location>
</feature>
<organism evidence="2 3">
    <name type="scientific">Luteimonas composti</name>
    <dbReference type="NCBI Taxonomy" id="398257"/>
    <lineage>
        <taxon>Bacteria</taxon>
        <taxon>Pseudomonadati</taxon>
        <taxon>Pseudomonadota</taxon>
        <taxon>Gammaproteobacteria</taxon>
        <taxon>Lysobacterales</taxon>
        <taxon>Lysobacteraceae</taxon>
        <taxon>Luteimonas</taxon>
    </lineage>
</organism>
<dbReference type="Proteomes" id="UP001160550">
    <property type="component" value="Unassembled WGS sequence"/>
</dbReference>
<protein>
    <submittedName>
        <fullName evidence="2">Uncharacterized protein</fullName>
    </submittedName>
</protein>
<feature type="transmembrane region" description="Helical" evidence="1">
    <location>
        <begin position="125"/>
        <end position="151"/>
    </location>
</feature>
<reference evidence="2" key="1">
    <citation type="journal article" date="2007" name="Int. J. Syst. Evol. Microbiol.">
        <title>Luteimonas composti sp. nov., a moderately thermophilic bacterium isolated from food waste.</title>
        <authorList>
            <person name="Young C.C."/>
            <person name="Kampfer P."/>
            <person name="Chen W.M."/>
            <person name="Yen W.S."/>
            <person name="Arun A.B."/>
            <person name="Lai W.A."/>
            <person name="Shen F.T."/>
            <person name="Rekha P.D."/>
            <person name="Lin K.Y."/>
            <person name="Chou J.H."/>
        </authorList>
    </citation>
    <scope>NUCLEOTIDE SEQUENCE</scope>
    <source>
        <strain evidence="2">CC-YY355</strain>
    </source>
</reference>
<evidence type="ECO:0000313" key="3">
    <source>
        <dbReference type="Proteomes" id="UP001160550"/>
    </source>
</evidence>
<gene>
    <name evidence="2" type="ORF">QF205_05580</name>
</gene>
<name>A0ABT6MPK3_9GAMM</name>
<keyword evidence="3" id="KW-1185">Reference proteome</keyword>
<accession>A0ABT6MPK3</accession>
<reference evidence="2" key="2">
    <citation type="submission" date="2023-04" db="EMBL/GenBank/DDBJ databases">
        <authorList>
            <person name="Sun J.-Q."/>
        </authorList>
    </citation>
    <scope>NUCLEOTIDE SEQUENCE</scope>
    <source>
        <strain evidence="2">CC-YY355</strain>
    </source>
</reference>
<keyword evidence="1" id="KW-1133">Transmembrane helix</keyword>
<evidence type="ECO:0000256" key="1">
    <source>
        <dbReference type="SAM" id="Phobius"/>
    </source>
</evidence>
<feature type="transmembrane region" description="Helical" evidence="1">
    <location>
        <begin position="93"/>
        <end position="113"/>
    </location>
</feature>
<keyword evidence="1" id="KW-0472">Membrane</keyword>
<keyword evidence="1" id="KW-0812">Transmembrane</keyword>
<feature type="transmembrane region" description="Helical" evidence="1">
    <location>
        <begin position="63"/>
        <end position="84"/>
    </location>
</feature>
<sequence length="182" mass="18385">MERAGGLRPQAGTSRATTAAAHARADAAAHIAAALLLAAALATLVALFSGADWLEAALPGGLPLGNVLAALALCAPAATAALIARHGSLARGVAVAVLVLGLAWMPVSLLLAGNPELNFAGGRGGIWLALSLALAVCSYGVLAWCLAAATLRAWRGWQVRRAARRLRSASNSRTPSGRRDTA</sequence>
<dbReference type="RefSeq" id="WP_280941762.1">
    <property type="nucleotide sequence ID" value="NZ_JARYGX010000013.1"/>
</dbReference>